<feature type="transmembrane region" description="Helical" evidence="4">
    <location>
        <begin position="249"/>
        <end position="267"/>
    </location>
</feature>
<feature type="transmembrane region" description="Helical" evidence="4">
    <location>
        <begin position="38"/>
        <end position="62"/>
    </location>
</feature>
<dbReference type="PANTHER" id="PTHR23537">
    <property type="match status" value="1"/>
</dbReference>
<feature type="transmembrane region" description="Helical" evidence="4">
    <location>
        <begin position="279"/>
        <end position="297"/>
    </location>
</feature>
<name>A0A3A8E8A9_9GAMM</name>
<dbReference type="EMBL" id="RAXU01000027">
    <property type="protein sequence ID" value="RKG30835.1"/>
    <property type="molecule type" value="Genomic_DNA"/>
</dbReference>
<keyword evidence="1 4" id="KW-0812">Transmembrane</keyword>
<feature type="transmembrane region" description="Helical" evidence="4">
    <location>
        <begin position="74"/>
        <end position="94"/>
    </location>
</feature>
<proteinExistence type="predicted"/>
<dbReference type="Pfam" id="PF06779">
    <property type="entry name" value="MFS_4"/>
    <property type="match status" value="1"/>
</dbReference>
<feature type="transmembrane region" description="Helical" evidence="4">
    <location>
        <begin position="303"/>
        <end position="326"/>
    </location>
</feature>
<feature type="transmembrane region" description="Helical" evidence="4">
    <location>
        <begin position="333"/>
        <end position="354"/>
    </location>
</feature>
<evidence type="ECO:0000256" key="3">
    <source>
        <dbReference type="ARBA" id="ARBA00023136"/>
    </source>
</evidence>
<comment type="caution">
    <text evidence="6">The sequence shown here is derived from an EMBL/GenBank/DDBJ whole genome shotgun (WGS) entry which is preliminary data.</text>
</comment>
<dbReference type="Proteomes" id="UP000269001">
    <property type="component" value="Unassembled WGS sequence"/>
</dbReference>
<feature type="transmembrane region" description="Helical" evidence="4">
    <location>
        <begin position="7"/>
        <end position="26"/>
    </location>
</feature>
<dbReference type="PROSITE" id="PS50850">
    <property type="entry name" value="MFS"/>
    <property type="match status" value="1"/>
</dbReference>
<dbReference type="AlphaFoldDB" id="A0A3A8E8A9"/>
<keyword evidence="7" id="KW-1185">Reference proteome</keyword>
<dbReference type="InterPro" id="IPR010645">
    <property type="entry name" value="MFS_4"/>
</dbReference>
<feature type="transmembrane region" description="Helical" evidence="4">
    <location>
        <begin position="133"/>
        <end position="156"/>
    </location>
</feature>
<dbReference type="SUPFAM" id="SSF103473">
    <property type="entry name" value="MFS general substrate transporter"/>
    <property type="match status" value="1"/>
</dbReference>
<dbReference type="PANTHER" id="PTHR23537:SF1">
    <property type="entry name" value="SUGAR TRANSPORTER"/>
    <property type="match status" value="1"/>
</dbReference>
<keyword evidence="3 4" id="KW-0472">Membrane</keyword>
<evidence type="ECO:0000256" key="4">
    <source>
        <dbReference type="SAM" id="Phobius"/>
    </source>
</evidence>
<sequence length="398" mass="44038">MQNTSRLFWVAFLSTCLGIGLFRFSYTSLMPLLVEQKWFTASFASYLSSANLLGYLIGALLAHPASRYIQDRKLIIINAFVGSLSLLLCAIQGLPEFLYIVFRLFSGIAGATLMVLAPSYALRRVAPEIRQKLSMVAFSGIGAGVVISTFIVPYAAQINVGLGWLFLGILSLVFSLLIFIGLLDQQARTVTNYSYEPTVLLQPKQIQMVVLVIAAYALSAIAYIPHSLFWIDFIKSELHQTIHFANQQWAFYGIGSMLGAVFAFYCVKHWQLAGALWRCYLLYSLAIFIPVYLHSFYSLALSSFLTGLLNPAVVSLSSSALLTILGAQHHQSAWSMATAAFATAQLLGGLFMSFLHTHHIDYTNLFFLGAIIMSVGFVCSTCFYIIQKVNLTQLEGKN</sequence>
<feature type="transmembrane region" description="Helical" evidence="4">
    <location>
        <begin position="366"/>
        <end position="386"/>
    </location>
</feature>
<dbReference type="Gene3D" id="1.20.1250.20">
    <property type="entry name" value="MFS general substrate transporter like domains"/>
    <property type="match status" value="2"/>
</dbReference>
<dbReference type="GO" id="GO:0005886">
    <property type="term" value="C:plasma membrane"/>
    <property type="evidence" value="ECO:0007669"/>
    <property type="project" value="TreeGrafter"/>
</dbReference>
<evidence type="ECO:0000256" key="2">
    <source>
        <dbReference type="ARBA" id="ARBA00022989"/>
    </source>
</evidence>
<accession>A0A3A8E8A9</accession>
<dbReference type="InterPro" id="IPR036259">
    <property type="entry name" value="MFS_trans_sf"/>
</dbReference>
<organism evidence="6 7">
    <name type="scientific">Acinetobacter guerrae</name>
    <dbReference type="NCBI Taxonomy" id="1843371"/>
    <lineage>
        <taxon>Bacteria</taxon>
        <taxon>Pseudomonadati</taxon>
        <taxon>Pseudomonadota</taxon>
        <taxon>Gammaproteobacteria</taxon>
        <taxon>Moraxellales</taxon>
        <taxon>Moraxellaceae</taxon>
        <taxon>Acinetobacter</taxon>
    </lineage>
</organism>
<evidence type="ECO:0000313" key="7">
    <source>
        <dbReference type="Proteomes" id="UP000269001"/>
    </source>
</evidence>
<dbReference type="InterPro" id="IPR020846">
    <property type="entry name" value="MFS_dom"/>
</dbReference>
<evidence type="ECO:0000313" key="6">
    <source>
        <dbReference type="EMBL" id="RKG30835.1"/>
    </source>
</evidence>
<dbReference type="RefSeq" id="WP_120371292.1">
    <property type="nucleotide sequence ID" value="NZ_RAXU01000027.1"/>
</dbReference>
<feature type="transmembrane region" description="Helical" evidence="4">
    <location>
        <begin position="208"/>
        <end position="229"/>
    </location>
</feature>
<feature type="transmembrane region" description="Helical" evidence="4">
    <location>
        <begin position="162"/>
        <end position="183"/>
    </location>
</feature>
<feature type="domain" description="Major facilitator superfamily (MFS) profile" evidence="5">
    <location>
        <begin position="4"/>
        <end position="388"/>
    </location>
</feature>
<keyword evidence="2 4" id="KW-1133">Transmembrane helix</keyword>
<feature type="transmembrane region" description="Helical" evidence="4">
    <location>
        <begin position="100"/>
        <end position="121"/>
    </location>
</feature>
<evidence type="ECO:0000256" key="1">
    <source>
        <dbReference type="ARBA" id="ARBA00022692"/>
    </source>
</evidence>
<reference evidence="6 7" key="1">
    <citation type="submission" date="2018-09" db="EMBL/GenBank/DDBJ databases">
        <title>The draft genome of Acinetobacter spp. strains.</title>
        <authorList>
            <person name="Qin J."/>
            <person name="Feng Y."/>
            <person name="Zong Z."/>
        </authorList>
    </citation>
    <scope>NUCLEOTIDE SEQUENCE [LARGE SCALE GENOMIC DNA]</scope>
    <source>
        <strain evidence="6 7">WCHAc060096</strain>
    </source>
</reference>
<protein>
    <submittedName>
        <fullName evidence="6">YbfB/YjiJ family MFS transporter</fullName>
    </submittedName>
</protein>
<dbReference type="GO" id="GO:0022857">
    <property type="term" value="F:transmembrane transporter activity"/>
    <property type="evidence" value="ECO:0007669"/>
    <property type="project" value="InterPro"/>
</dbReference>
<evidence type="ECO:0000259" key="5">
    <source>
        <dbReference type="PROSITE" id="PS50850"/>
    </source>
</evidence>
<gene>
    <name evidence="6" type="ORF">D7V21_15195</name>
</gene>